<reference evidence="1 2" key="1">
    <citation type="submission" date="2017-10" db="EMBL/GenBank/DDBJ databases">
        <title>Extensive intraspecific genome diversity in a model arbuscular mycorrhizal fungus.</title>
        <authorList>
            <person name="Chen E.C.H."/>
            <person name="Morin E."/>
            <person name="Baudet D."/>
            <person name="Noel J."/>
            <person name="Ndikumana S."/>
            <person name="Charron P."/>
            <person name="St-Onge C."/>
            <person name="Giorgi J."/>
            <person name="Grigoriev I.V."/>
            <person name="Roux C."/>
            <person name="Martin F.M."/>
            <person name="Corradi N."/>
        </authorList>
    </citation>
    <scope>NUCLEOTIDE SEQUENCE [LARGE SCALE GENOMIC DNA]</scope>
    <source>
        <strain evidence="1 2">A1</strain>
    </source>
</reference>
<reference evidence="1 2" key="2">
    <citation type="submission" date="2017-10" db="EMBL/GenBank/DDBJ databases">
        <title>Genome analyses suggest a sexual origin of heterokaryosis in a supposedly ancient asexual fungus.</title>
        <authorList>
            <person name="Corradi N."/>
            <person name="Sedzielewska K."/>
            <person name="Noel J."/>
            <person name="Charron P."/>
            <person name="Farinelli L."/>
            <person name="Marton T."/>
            <person name="Kruger M."/>
            <person name="Pelin A."/>
            <person name="Brachmann A."/>
            <person name="Corradi N."/>
        </authorList>
    </citation>
    <scope>NUCLEOTIDE SEQUENCE [LARGE SCALE GENOMIC DNA]</scope>
    <source>
        <strain evidence="1 2">A1</strain>
    </source>
</reference>
<sequence>MDTFTIQGKGLPIIDEWLRHYLITMNRYKDKYPLFFTSQLTTHDGTTCYREHNQEYNRLLRSGITHESHNFVDSHLQMPSKAKEWIIIQGFQGWRFAIIIEKSHNVDTLTVEIWNLCKFDPQSVNFPINTQQSLLPNHMTSMSRGLQSFKENDRETLNIIIEEKSKLDQVEIPCLIEDKYRWIDQWFGSSEIGHKLMNIKDQLSHLQILNFYTDGSLKKHEYNSVQDSNAHVNDKWNPDSYEVYKEQPL</sequence>
<name>A0A2N0RSX8_9GLOM</name>
<dbReference type="VEuPathDB" id="FungiDB:RhiirA1_459787"/>
<dbReference type="Proteomes" id="UP000232688">
    <property type="component" value="Unassembled WGS sequence"/>
</dbReference>
<dbReference type="AlphaFoldDB" id="A0A2N0RSX8"/>
<gene>
    <name evidence="1" type="ORF">RhiirA1_459787</name>
</gene>
<dbReference type="EMBL" id="LLXH01000466">
    <property type="protein sequence ID" value="PKC66413.1"/>
    <property type="molecule type" value="Genomic_DNA"/>
</dbReference>
<dbReference type="VEuPathDB" id="FungiDB:RhiirFUN_006571"/>
<comment type="caution">
    <text evidence="1">The sequence shown here is derived from an EMBL/GenBank/DDBJ whole genome shotgun (WGS) entry which is preliminary data.</text>
</comment>
<evidence type="ECO:0000313" key="1">
    <source>
        <dbReference type="EMBL" id="PKC66413.1"/>
    </source>
</evidence>
<organism evidence="1 2">
    <name type="scientific">Rhizophagus irregularis</name>
    <dbReference type="NCBI Taxonomy" id="588596"/>
    <lineage>
        <taxon>Eukaryota</taxon>
        <taxon>Fungi</taxon>
        <taxon>Fungi incertae sedis</taxon>
        <taxon>Mucoromycota</taxon>
        <taxon>Glomeromycotina</taxon>
        <taxon>Glomeromycetes</taxon>
        <taxon>Glomerales</taxon>
        <taxon>Glomeraceae</taxon>
        <taxon>Rhizophagus</taxon>
    </lineage>
</organism>
<dbReference type="VEuPathDB" id="FungiDB:FUN_004405"/>
<evidence type="ECO:0000313" key="2">
    <source>
        <dbReference type="Proteomes" id="UP000232688"/>
    </source>
</evidence>
<proteinExistence type="predicted"/>
<accession>A0A2N0RSX8</accession>
<protein>
    <submittedName>
        <fullName evidence="1">Uncharacterized protein</fullName>
    </submittedName>
</protein>